<feature type="transmembrane region" description="Helical" evidence="1">
    <location>
        <begin position="75"/>
        <end position="95"/>
    </location>
</feature>
<evidence type="ECO:0008006" key="4">
    <source>
        <dbReference type="Google" id="ProtNLM"/>
    </source>
</evidence>
<name>A0ABN3GMZ5_9PSEU</name>
<keyword evidence="1" id="KW-0472">Membrane</keyword>
<dbReference type="EMBL" id="BAAARA010000015">
    <property type="protein sequence ID" value="GAA2355946.1"/>
    <property type="molecule type" value="Genomic_DNA"/>
</dbReference>
<dbReference type="Proteomes" id="UP001501218">
    <property type="component" value="Unassembled WGS sequence"/>
</dbReference>
<feature type="transmembrane region" description="Helical" evidence="1">
    <location>
        <begin position="44"/>
        <end position="68"/>
    </location>
</feature>
<organism evidence="2 3">
    <name type="scientific">Saccharopolyspora halophila</name>
    <dbReference type="NCBI Taxonomy" id="405551"/>
    <lineage>
        <taxon>Bacteria</taxon>
        <taxon>Bacillati</taxon>
        <taxon>Actinomycetota</taxon>
        <taxon>Actinomycetes</taxon>
        <taxon>Pseudonocardiales</taxon>
        <taxon>Pseudonocardiaceae</taxon>
        <taxon>Saccharopolyspora</taxon>
    </lineage>
</organism>
<feature type="transmembrane region" description="Helical" evidence="1">
    <location>
        <begin position="12"/>
        <end position="32"/>
    </location>
</feature>
<keyword evidence="1" id="KW-0812">Transmembrane</keyword>
<evidence type="ECO:0000313" key="3">
    <source>
        <dbReference type="Proteomes" id="UP001501218"/>
    </source>
</evidence>
<keyword evidence="1" id="KW-1133">Transmembrane helix</keyword>
<gene>
    <name evidence="2" type="ORF">GCM10009854_37500</name>
</gene>
<evidence type="ECO:0000256" key="1">
    <source>
        <dbReference type="SAM" id="Phobius"/>
    </source>
</evidence>
<feature type="transmembrane region" description="Helical" evidence="1">
    <location>
        <begin position="118"/>
        <end position="140"/>
    </location>
</feature>
<protein>
    <recommendedName>
        <fullName evidence="4">ABC transporter permease</fullName>
    </recommendedName>
</protein>
<comment type="caution">
    <text evidence="2">The sequence shown here is derived from an EMBL/GenBank/DDBJ whole genome shotgun (WGS) entry which is preliminary data.</text>
</comment>
<reference evidence="2 3" key="1">
    <citation type="journal article" date="2019" name="Int. J. Syst. Evol. Microbiol.">
        <title>The Global Catalogue of Microorganisms (GCM) 10K type strain sequencing project: providing services to taxonomists for standard genome sequencing and annotation.</title>
        <authorList>
            <consortium name="The Broad Institute Genomics Platform"/>
            <consortium name="The Broad Institute Genome Sequencing Center for Infectious Disease"/>
            <person name="Wu L."/>
            <person name="Ma J."/>
        </authorList>
    </citation>
    <scope>NUCLEOTIDE SEQUENCE [LARGE SCALE GENOMIC DNA]</scope>
    <source>
        <strain evidence="2 3">JCM 16221</strain>
    </source>
</reference>
<evidence type="ECO:0000313" key="2">
    <source>
        <dbReference type="EMBL" id="GAA2355946.1"/>
    </source>
</evidence>
<accession>A0ABN3GMZ5</accession>
<keyword evidence="3" id="KW-1185">Reference proteome</keyword>
<proteinExistence type="predicted"/>
<sequence length="162" mass="17551">MNEISRQQRVRSFRIQLAVASLLVLLHGGIYLGMRTGVVQYGSLASSAIGCAMWSAALLAELAIFAYLRFHLGKWVVVVGLIAAPVLGALLYWALYGSLYWWQVSAVESNLKDPPKEVGVGFLIAVLVVLLVVAPALGVWTSRRMARRRAPGGCVADTEPGR</sequence>